<protein>
    <submittedName>
        <fullName evidence="1">Uncharacterized protein</fullName>
    </submittedName>
</protein>
<dbReference type="Proteomes" id="UP000765509">
    <property type="component" value="Unassembled WGS sequence"/>
</dbReference>
<dbReference type="EMBL" id="AVOT02045944">
    <property type="protein sequence ID" value="MBW0541277.1"/>
    <property type="molecule type" value="Genomic_DNA"/>
</dbReference>
<keyword evidence="2" id="KW-1185">Reference proteome</keyword>
<sequence length="147" mass="16542">MPVQYSPPARQARSQARTQAVLTPTPRVPLDSCHSHGDRAWNYQSLPIDTLPTPNQQGGFMEDPPNTVLNLNTAQYRQNANTGLTKYMPVLNTGTNTFIGYTNTCLYLKYIFLHHKVMGSQHSNSKMALFHIYQPPFTHLGVFPPVN</sequence>
<proteinExistence type="predicted"/>
<reference evidence="1" key="1">
    <citation type="submission" date="2021-03" db="EMBL/GenBank/DDBJ databases">
        <title>Draft genome sequence of rust myrtle Austropuccinia psidii MF-1, a brazilian biotype.</title>
        <authorList>
            <person name="Quecine M.C."/>
            <person name="Pachon D.M.R."/>
            <person name="Bonatelli M.L."/>
            <person name="Correr F.H."/>
            <person name="Franceschini L.M."/>
            <person name="Leite T.F."/>
            <person name="Margarido G.R.A."/>
            <person name="Almeida C.A."/>
            <person name="Ferrarezi J.A."/>
            <person name="Labate C.A."/>
        </authorList>
    </citation>
    <scope>NUCLEOTIDE SEQUENCE</scope>
    <source>
        <strain evidence="1">MF-1</strain>
    </source>
</reference>
<evidence type="ECO:0000313" key="1">
    <source>
        <dbReference type="EMBL" id="MBW0541277.1"/>
    </source>
</evidence>
<name>A0A9Q3FPW4_9BASI</name>
<dbReference type="AlphaFoldDB" id="A0A9Q3FPW4"/>
<evidence type="ECO:0000313" key="2">
    <source>
        <dbReference type="Proteomes" id="UP000765509"/>
    </source>
</evidence>
<organism evidence="1 2">
    <name type="scientific">Austropuccinia psidii MF-1</name>
    <dbReference type="NCBI Taxonomy" id="1389203"/>
    <lineage>
        <taxon>Eukaryota</taxon>
        <taxon>Fungi</taxon>
        <taxon>Dikarya</taxon>
        <taxon>Basidiomycota</taxon>
        <taxon>Pucciniomycotina</taxon>
        <taxon>Pucciniomycetes</taxon>
        <taxon>Pucciniales</taxon>
        <taxon>Sphaerophragmiaceae</taxon>
        <taxon>Austropuccinia</taxon>
    </lineage>
</organism>
<gene>
    <name evidence="1" type="ORF">O181_080992</name>
</gene>
<accession>A0A9Q3FPW4</accession>
<comment type="caution">
    <text evidence="1">The sequence shown here is derived from an EMBL/GenBank/DDBJ whole genome shotgun (WGS) entry which is preliminary data.</text>
</comment>